<dbReference type="InterPro" id="IPR008902">
    <property type="entry name" value="Rhamnosid_concanavalin"/>
</dbReference>
<dbReference type="Pfam" id="PF05592">
    <property type="entry name" value="Bac_rhamnosid"/>
    <property type="match status" value="1"/>
</dbReference>
<dbReference type="EMBL" id="JBHGVX010000001">
    <property type="protein sequence ID" value="KAL1801737.1"/>
    <property type="molecule type" value="Genomic_DNA"/>
</dbReference>
<gene>
    <name evidence="4" type="ORF">ACET3X_002079</name>
</gene>
<dbReference type="InterPro" id="IPR016007">
    <property type="entry name" value="Alpha_rhamnosid"/>
</dbReference>
<evidence type="ECO:0000259" key="3">
    <source>
        <dbReference type="Pfam" id="PF17389"/>
    </source>
</evidence>
<feature type="domain" description="Alpha-L-rhamnosidase concanavalin-like" evidence="1">
    <location>
        <begin position="224"/>
        <end position="324"/>
    </location>
</feature>
<evidence type="ECO:0000259" key="1">
    <source>
        <dbReference type="Pfam" id="PF05592"/>
    </source>
</evidence>
<sequence>MAKKDNHPPIGLLGAAPIAADRPTEIDAPKRPVYFRHDFDITGAIISARLYITALGIYEAEINGDLVGDRVLAPGWQSYDFRHVYDTYDVTDHLATGNNAIGVIVAEGWYAGRMSHQGGVRNIWGDTLGVLALLTVTTEDGMQQFETTTYGWRASLGPIIKSEIYNGEKYDARQELGQGWSSPGFDDSDWLAVQQLPALKGRLPPADGPPVRKLEEIKPISVFKSPSGKNIVDFGQNLVGWLHLNLTGQSSTNITLHRAEVLEAGELALAPLRNASAVDQLLLPVDSDLKIWEPRFTFHGFRFAQVDGFDPSLDPNSVVAVVVHSDMEQTGWFECSNPLLNKLHSNIRWSIKGNFLSVPMDCPQRDERLGWTGDAHNFGTTADYLYNTAGFWRG</sequence>
<dbReference type="InterPro" id="IPR035396">
    <property type="entry name" value="Bac_rhamnosid6H"/>
</dbReference>
<dbReference type="PANTHER" id="PTHR33307">
    <property type="entry name" value="ALPHA-RHAMNOSIDASE (EUROFUNG)"/>
    <property type="match status" value="1"/>
</dbReference>
<dbReference type="InterPro" id="IPR013737">
    <property type="entry name" value="Bac_rhamnosid_N"/>
</dbReference>
<dbReference type="Pfam" id="PF08531">
    <property type="entry name" value="Bac_rhamnosid_N"/>
    <property type="match status" value="1"/>
</dbReference>
<reference evidence="4 5" key="1">
    <citation type="submission" date="2024-09" db="EMBL/GenBank/DDBJ databases">
        <title>T2T genomes of carrot and Alternaria dauci and their utility for understanding host-pathogen interaction during carrot leaf blight disease.</title>
        <authorList>
            <person name="Liu W."/>
            <person name="Xu S."/>
            <person name="Ou C."/>
            <person name="Liu X."/>
            <person name="Zhuang F."/>
            <person name="Deng X.W."/>
        </authorList>
    </citation>
    <scope>NUCLEOTIDE SEQUENCE [LARGE SCALE GENOMIC DNA]</scope>
    <source>
        <strain evidence="4 5">A2016</strain>
    </source>
</reference>
<dbReference type="Pfam" id="PF17389">
    <property type="entry name" value="Bac_rhamnosid6H"/>
    <property type="match status" value="1"/>
</dbReference>
<protein>
    <recommendedName>
        <fullName evidence="6">Alpha-L-rhamnosidase</fullName>
    </recommendedName>
</protein>
<feature type="domain" description="Bacterial alpha-L-rhamnosidase N-terminal" evidence="2">
    <location>
        <begin position="44"/>
        <end position="214"/>
    </location>
</feature>
<name>A0ABR3UZG5_9PLEO</name>
<dbReference type="Gene3D" id="1.50.10.10">
    <property type="match status" value="1"/>
</dbReference>
<dbReference type="Proteomes" id="UP001578633">
    <property type="component" value="Chromosome 1"/>
</dbReference>
<comment type="caution">
    <text evidence="4">The sequence shown here is derived from an EMBL/GenBank/DDBJ whole genome shotgun (WGS) entry which is preliminary data.</text>
</comment>
<dbReference type="PANTHER" id="PTHR33307:SF6">
    <property type="entry name" value="ALPHA-RHAMNOSIDASE (EUROFUNG)-RELATED"/>
    <property type="match status" value="1"/>
</dbReference>
<proteinExistence type="predicted"/>
<feature type="domain" description="Alpha-L-rhamnosidase six-hairpin glycosidase" evidence="3">
    <location>
        <begin position="328"/>
        <end position="393"/>
    </location>
</feature>
<organism evidence="4 5">
    <name type="scientific">Alternaria dauci</name>
    <dbReference type="NCBI Taxonomy" id="48095"/>
    <lineage>
        <taxon>Eukaryota</taxon>
        <taxon>Fungi</taxon>
        <taxon>Dikarya</taxon>
        <taxon>Ascomycota</taxon>
        <taxon>Pezizomycotina</taxon>
        <taxon>Dothideomycetes</taxon>
        <taxon>Pleosporomycetidae</taxon>
        <taxon>Pleosporales</taxon>
        <taxon>Pleosporineae</taxon>
        <taxon>Pleosporaceae</taxon>
        <taxon>Alternaria</taxon>
        <taxon>Alternaria sect. Porri</taxon>
    </lineage>
</organism>
<dbReference type="Gene3D" id="2.60.120.260">
    <property type="entry name" value="Galactose-binding domain-like"/>
    <property type="match status" value="2"/>
</dbReference>
<evidence type="ECO:0008006" key="6">
    <source>
        <dbReference type="Google" id="ProtNLM"/>
    </source>
</evidence>
<evidence type="ECO:0000259" key="2">
    <source>
        <dbReference type="Pfam" id="PF08531"/>
    </source>
</evidence>
<dbReference type="RefSeq" id="XP_069312321.1">
    <property type="nucleotide sequence ID" value="XM_069447442.1"/>
</dbReference>
<accession>A0ABR3UZG5</accession>
<dbReference type="GeneID" id="96082401"/>
<evidence type="ECO:0000313" key="4">
    <source>
        <dbReference type="EMBL" id="KAL1801737.1"/>
    </source>
</evidence>
<keyword evidence="5" id="KW-1185">Reference proteome</keyword>
<dbReference type="InterPro" id="IPR012341">
    <property type="entry name" value="6hp_glycosidase-like_sf"/>
</dbReference>
<evidence type="ECO:0000313" key="5">
    <source>
        <dbReference type="Proteomes" id="UP001578633"/>
    </source>
</evidence>